<comment type="caution">
    <text evidence="2">The sequence shown here is derived from an EMBL/GenBank/DDBJ whole genome shotgun (WGS) entry which is preliminary data.</text>
</comment>
<evidence type="ECO:0000313" key="2">
    <source>
        <dbReference type="EMBL" id="GAH58083.1"/>
    </source>
</evidence>
<organism evidence="2">
    <name type="scientific">marine sediment metagenome</name>
    <dbReference type="NCBI Taxonomy" id="412755"/>
    <lineage>
        <taxon>unclassified sequences</taxon>
        <taxon>metagenomes</taxon>
        <taxon>ecological metagenomes</taxon>
    </lineage>
</organism>
<accession>X1IKL0</accession>
<evidence type="ECO:0000256" key="1">
    <source>
        <dbReference type="SAM" id="Phobius"/>
    </source>
</evidence>
<keyword evidence="1" id="KW-0472">Membrane</keyword>
<keyword evidence="1" id="KW-1133">Transmembrane helix</keyword>
<sequence>EAIFKTVGTRVLVYSSENVSPFEEKPILFTFTIDIFDLFLRPTIFIMLIAFLSSIFVLIIKTRKREEDESVFKKEFIPTSEIREFCSLYEEKNALVLEIRKAENETKRKKMVKKTYKNLLTKNTTKIDQIKEEIIPFKKVLIETSDTYNNIIKKLDILDAERISVNDSLNLLESRYKRGKLPSKAAYQKLSDDFFNRRKKIDRTIGYLHRNPFS</sequence>
<reference evidence="2" key="1">
    <citation type="journal article" date="2014" name="Front. Microbiol.">
        <title>High frequency of phylogenetically diverse reductive dehalogenase-homologous genes in deep subseafloor sedimentary metagenomes.</title>
        <authorList>
            <person name="Kawai M."/>
            <person name="Futagami T."/>
            <person name="Toyoda A."/>
            <person name="Takaki Y."/>
            <person name="Nishi S."/>
            <person name="Hori S."/>
            <person name="Arai W."/>
            <person name="Tsubouchi T."/>
            <person name="Morono Y."/>
            <person name="Uchiyama I."/>
            <person name="Ito T."/>
            <person name="Fujiyama A."/>
            <person name="Inagaki F."/>
            <person name="Takami H."/>
        </authorList>
    </citation>
    <scope>NUCLEOTIDE SEQUENCE</scope>
    <source>
        <strain evidence="2">Expedition CK06-06</strain>
    </source>
</reference>
<feature type="non-terminal residue" evidence="2">
    <location>
        <position position="1"/>
    </location>
</feature>
<protein>
    <submittedName>
        <fullName evidence="2">Uncharacterized protein</fullName>
    </submittedName>
</protein>
<keyword evidence="1" id="KW-0812">Transmembrane</keyword>
<feature type="transmembrane region" description="Helical" evidence="1">
    <location>
        <begin position="38"/>
        <end position="60"/>
    </location>
</feature>
<gene>
    <name evidence="2" type="ORF">S03H2_36714</name>
</gene>
<dbReference type="AlphaFoldDB" id="X1IKL0"/>
<proteinExistence type="predicted"/>
<name>X1IKL0_9ZZZZ</name>
<dbReference type="EMBL" id="BARU01022547">
    <property type="protein sequence ID" value="GAH58083.1"/>
    <property type="molecule type" value="Genomic_DNA"/>
</dbReference>